<name>A0ABY2SRG7_9HYPH</name>
<sequence>MTLETVMTTTGLQVQTPAELNTDLIDAVKLLSPGYTANLPGSLIDDISSTDVGALIMADQARVDLINSVTPYGANEFLLNQLGQIYGPIKNSASNTSVYVTFTGIPGYVIPQGFIVSDGTYQYIVQSGVIIPSGGTTGTVYCLASDSGSWAVPVGTVTTIITSVPASVSLSVTNLTAGTPGGDAETWEAYRARVLQSGLATSSGTGNMLKTLLSNVSGVQARLISYQQSGTKWKVLCGGGDPYDVAYAIWQALFDTSNLVGSTLSVLGLTAANPGVITTDLNHGFSTGQVIQITGMIGPTALNGVSLTVTVLTEKTFSIGVNTTSLPAWTSGGMITPNLRNESISINSFPDTYVVPFIVPPQQTVGITVTWNTQSNNYVSEAAIAQLANPAIVDYINGIYAGQPINLLELQSLFQTTVANVIATNLITSLSFVVTIDGVITEPESGTQLINGDAESYFYTDTASITINQG</sequence>
<feature type="domain" description="Baseplate protein J-like barrel" evidence="1">
    <location>
        <begin position="100"/>
        <end position="181"/>
    </location>
</feature>
<feature type="domain" description="Ubiquitin-activating enzyme E1 FCCH" evidence="2">
    <location>
        <begin position="273"/>
        <end position="336"/>
    </location>
</feature>
<gene>
    <name evidence="3" type="ORF">FCN80_04115</name>
</gene>
<comment type="caution">
    <text evidence="3">The sequence shown here is derived from an EMBL/GenBank/DDBJ whole genome shotgun (WGS) entry which is preliminary data.</text>
</comment>
<evidence type="ECO:0000259" key="2">
    <source>
        <dbReference type="Pfam" id="PF16190"/>
    </source>
</evidence>
<dbReference type="EMBL" id="SZPQ01000002">
    <property type="protein sequence ID" value="TKI08336.1"/>
    <property type="molecule type" value="Genomic_DNA"/>
</dbReference>
<evidence type="ECO:0000259" key="1">
    <source>
        <dbReference type="Pfam" id="PF04865"/>
    </source>
</evidence>
<dbReference type="InterPro" id="IPR032418">
    <property type="entry name" value="E1_FCCH"/>
</dbReference>
<dbReference type="Proteomes" id="UP000305202">
    <property type="component" value="Unassembled WGS sequence"/>
</dbReference>
<keyword evidence="4" id="KW-1185">Reference proteome</keyword>
<accession>A0ABY2SRG7</accession>
<protein>
    <submittedName>
        <fullName evidence="3">Baseplate J-like family protein</fullName>
    </submittedName>
</protein>
<dbReference type="Pfam" id="PF16190">
    <property type="entry name" value="E1_FCCH"/>
    <property type="match status" value="1"/>
</dbReference>
<dbReference type="RefSeq" id="WP_136988610.1">
    <property type="nucleotide sequence ID" value="NZ_SZPQ01000002.1"/>
</dbReference>
<evidence type="ECO:0000313" key="4">
    <source>
        <dbReference type="Proteomes" id="UP000305202"/>
    </source>
</evidence>
<reference evidence="3 4" key="1">
    <citation type="submission" date="2019-04" db="EMBL/GenBank/DDBJ databases">
        <authorList>
            <person name="Li M."/>
            <person name="Gao C."/>
        </authorList>
    </citation>
    <scope>NUCLEOTIDE SEQUENCE [LARGE SCALE GENOMIC DNA]</scope>
    <source>
        <strain evidence="3 4">BGMRC 2031</strain>
    </source>
</reference>
<dbReference type="Pfam" id="PF04865">
    <property type="entry name" value="Baseplate_J"/>
    <property type="match status" value="1"/>
</dbReference>
<proteinExistence type="predicted"/>
<dbReference type="InterPro" id="IPR042302">
    <property type="entry name" value="E1_FCCH_sf"/>
</dbReference>
<dbReference type="InterPro" id="IPR006949">
    <property type="entry name" value="Barrel_Baseplate_J-like"/>
</dbReference>
<dbReference type="Gene3D" id="2.40.30.180">
    <property type="entry name" value="Ubiquitin-activating enzyme E1, FCCH domain"/>
    <property type="match status" value="1"/>
</dbReference>
<evidence type="ECO:0000313" key="3">
    <source>
        <dbReference type="EMBL" id="TKI08336.1"/>
    </source>
</evidence>
<organism evidence="3 4">
    <name type="scientific">Martelella alba</name>
    <dbReference type="NCBI Taxonomy" id="2590451"/>
    <lineage>
        <taxon>Bacteria</taxon>
        <taxon>Pseudomonadati</taxon>
        <taxon>Pseudomonadota</taxon>
        <taxon>Alphaproteobacteria</taxon>
        <taxon>Hyphomicrobiales</taxon>
        <taxon>Aurantimonadaceae</taxon>
        <taxon>Martelella</taxon>
    </lineage>
</organism>